<proteinExistence type="predicted"/>
<evidence type="ECO:0000313" key="2">
    <source>
        <dbReference type="Proteomes" id="UP000674318"/>
    </source>
</evidence>
<dbReference type="OrthoDB" id="262657at2759"/>
<evidence type="ECO:0000313" key="1">
    <source>
        <dbReference type="EMBL" id="KAG5512100.1"/>
    </source>
</evidence>
<dbReference type="Proteomes" id="UP000674318">
    <property type="component" value="Chromosome 2"/>
</dbReference>
<name>A0A836YGG7_9TRYP</name>
<sequence length="112" mass="12312">MGFPVANSERDCSRHVGSAVGLYKQYAQWLRTTMSHAPGRDGVPTAYLAYDDQSGPMADNLERTLRKLRANNLATSIGSTATLHPARFVVSYGMRVDSSFSGTHARGTKERY</sequence>
<organism evidence="1 2">
    <name type="scientific">Porcisia hertigi</name>
    <dbReference type="NCBI Taxonomy" id="2761500"/>
    <lineage>
        <taxon>Eukaryota</taxon>
        <taxon>Discoba</taxon>
        <taxon>Euglenozoa</taxon>
        <taxon>Kinetoplastea</taxon>
        <taxon>Metakinetoplastina</taxon>
        <taxon>Trypanosomatida</taxon>
        <taxon>Trypanosomatidae</taxon>
        <taxon>Leishmaniinae</taxon>
        <taxon>Porcisia</taxon>
    </lineage>
</organism>
<accession>A0A836YGG7</accession>
<protein>
    <submittedName>
        <fullName evidence="1">Uncharacterized protein</fullName>
    </submittedName>
</protein>
<gene>
    <name evidence="1" type="ORF">JKF63_07564</name>
</gene>
<dbReference type="KEGG" id="phet:94293578"/>
<reference evidence="1 2" key="1">
    <citation type="submission" date="2021-02" db="EMBL/GenBank/DDBJ databases">
        <title>Porcisia hertigi Genome sequencing and assembly.</title>
        <authorList>
            <person name="Almutairi H."/>
            <person name="Gatherer D."/>
        </authorList>
    </citation>
    <scope>NUCLEOTIDE SEQUENCE [LARGE SCALE GENOMIC DNA]</scope>
    <source>
        <strain evidence="1 2">C119</strain>
    </source>
</reference>
<keyword evidence="2" id="KW-1185">Reference proteome</keyword>
<dbReference type="AlphaFoldDB" id="A0A836YGG7"/>
<dbReference type="GeneID" id="94293578"/>
<comment type="caution">
    <text evidence="1">The sequence shown here is derived from an EMBL/GenBank/DDBJ whole genome shotgun (WGS) entry which is preliminary data.</text>
</comment>
<dbReference type="EMBL" id="JAFJZO010000002">
    <property type="protein sequence ID" value="KAG5512100.1"/>
    <property type="molecule type" value="Genomic_DNA"/>
</dbReference>
<dbReference type="RefSeq" id="XP_067759933.1">
    <property type="nucleotide sequence ID" value="XM_067903501.1"/>
</dbReference>